<dbReference type="AlphaFoldDB" id="A0A2S7KRZ0"/>
<proteinExistence type="predicted"/>
<evidence type="ECO:0000313" key="1">
    <source>
        <dbReference type="EMBL" id="PQB05391.1"/>
    </source>
</evidence>
<sequence length="143" mass="16635">MNSDYPAIRQLAELQKALKPKITAVEGQYLQKEYYPLVHFELRGTTFPIYVDDEYTDLELGNRLLNLCLVLRALENYLDAEDYLVWCTQHGLDFGDSAAREYHMGLGTMVREIRKWIDPIDSFISDFDFELNAGAAQYLRRTT</sequence>
<protein>
    <submittedName>
        <fullName evidence="1">Uncharacterized protein</fullName>
    </submittedName>
</protein>
<gene>
    <name evidence="1" type="ORF">BST85_11195</name>
</gene>
<keyword evidence="2" id="KW-1185">Reference proteome</keyword>
<dbReference type="Proteomes" id="UP000239800">
    <property type="component" value="Unassembled WGS sequence"/>
</dbReference>
<organism evidence="1 2">
    <name type="scientific">Aureitalea marina</name>
    <dbReference type="NCBI Taxonomy" id="930804"/>
    <lineage>
        <taxon>Bacteria</taxon>
        <taxon>Pseudomonadati</taxon>
        <taxon>Bacteroidota</taxon>
        <taxon>Flavobacteriia</taxon>
        <taxon>Flavobacteriales</taxon>
        <taxon>Flavobacteriaceae</taxon>
        <taxon>Aureitalea</taxon>
    </lineage>
</organism>
<comment type="caution">
    <text evidence="1">The sequence shown here is derived from an EMBL/GenBank/DDBJ whole genome shotgun (WGS) entry which is preliminary data.</text>
</comment>
<evidence type="ECO:0000313" key="2">
    <source>
        <dbReference type="Proteomes" id="UP000239800"/>
    </source>
</evidence>
<dbReference type="EMBL" id="MQUB01000001">
    <property type="protein sequence ID" value="PQB05391.1"/>
    <property type="molecule type" value="Genomic_DNA"/>
</dbReference>
<dbReference type="RefSeq" id="WP_104813329.1">
    <property type="nucleotide sequence ID" value="NZ_MQUB01000001.1"/>
</dbReference>
<dbReference type="OrthoDB" id="1525303at2"/>
<name>A0A2S7KRZ0_9FLAO</name>
<reference evidence="1 2" key="1">
    <citation type="submission" date="2016-11" db="EMBL/GenBank/DDBJ databases">
        <title>Trade-off between light-utilization and light-protection in marine flavobacteria.</title>
        <authorList>
            <person name="Kumagai Y."/>
        </authorList>
    </citation>
    <scope>NUCLEOTIDE SEQUENCE [LARGE SCALE GENOMIC DNA]</scope>
    <source>
        <strain evidence="1 2">NBRC 107741</strain>
    </source>
</reference>
<accession>A0A2S7KRZ0</accession>